<comment type="caution">
    <text evidence="2">The sequence shown here is derived from an EMBL/GenBank/DDBJ whole genome shotgun (WGS) entry which is preliminary data.</text>
</comment>
<feature type="compositionally biased region" description="Low complexity" evidence="1">
    <location>
        <begin position="167"/>
        <end position="184"/>
    </location>
</feature>
<protein>
    <submittedName>
        <fullName evidence="2">Uncharacterized protein</fullName>
    </submittedName>
</protein>
<feature type="compositionally biased region" description="Polar residues" evidence="1">
    <location>
        <begin position="246"/>
        <end position="260"/>
    </location>
</feature>
<accession>A0AAN6VBK9</accession>
<feature type="region of interest" description="Disordered" evidence="1">
    <location>
        <begin position="77"/>
        <end position="112"/>
    </location>
</feature>
<proteinExistence type="predicted"/>
<feature type="compositionally biased region" description="Polar residues" evidence="1">
    <location>
        <begin position="83"/>
        <end position="92"/>
    </location>
</feature>
<feature type="compositionally biased region" description="Low complexity" evidence="1">
    <location>
        <begin position="191"/>
        <end position="200"/>
    </location>
</feature>
<reference evidence="2" key="1">
    <citation type="journal article" date="2023" name="Mol. Phylogenet. Evol.">
        <title>Genome-scale phylogeny and comparative genomics of the fungal order Sordariales.</title>
        <authorList>
            <person name="Hensen N."/>
            <person name="Bonometti L."/>
            <person name="Westerberg I."/>
            <person name="Brannstrom I.O."/>
            <person name="Guillou S."/>
            <person name="Cros-Aarteil S."/>
            <person name="Calhoun S."/>
            <person name="Haridas S."/>
            <person name="Kuo A."/>
            <person name="Mondo S."/>
            <person name="Pangilinan J."/>
            <person name="Riley R."/>
            <person name="LaButti K."/>
            <person name="Andreopoulos B."/>
            <person name="Lipzen A."/>
            <person name="Chen C."/>
            <person name="Yan M."/>
            <person name="Daum C."/>
            <person name="Ng V."/>
            <person name="Clum A."/>
            <person name="Steindorff A."/>
            <person name="Ohm R.A."/>
            <person name="Martin F."/>
            <person name="Silar P."/>
            <person name="Natvig D.O."/>
            <person name="Lalanne C."/>
            <person name="Gautier V."/>
            <person name="Ament-Velasquez S.L."/>
            <person name="Kruys A."/>
            <person name="Hutchinson M.I."/>
            <person name="Powell A.J."/>
            <person name="Barry K."/>
            <person name="Miller A.N."/>
            <person name="Grigoriev I.V."/>
            <person name="Debuchy R."/>
            <person name="Gladieux P."/>
            <person name="Hiltunen Thoren M."/>
            <person name="Johannesson H."/>
        </authorList>
    </citation>
    <scope>NUCLEOTIDE SEQUENCE</scope>
    <source>
        <strain evidence="2">CBS 538.74</strain>
    </source>
</reference>
<feature type="region of interest" description="Disordered" evidence="1">
    <location>
        <begin position="244"/>
        <end position="278"/>
    </location>
</feature>
<name>A0AAN6VBK9_9PEZI</name>
<feature type="region of interest" description="Disordered" evidence="1">
    <location>
        <begin position="167"/>
        <end position="200"/>
    </location>
</feature>
<evidence type="ECO:0000313" key="3">
    <source>
        <dbReference type="Proteomes" id="UP001302745"/>
    </source>
</evidence>
<evidence type="ECO:0000256" key="1">
    <source>
        <dbReference type="SAM" id="MobiDB-lite"/>
    </source>
</evidence>
<keyword evidence="3" id="KW-1185">Reference proteome</keyword>
<dbReference type="EMBL" id="MU857532">
    <property type="protein sequence ID" value="KAK4148347.1"/>
    <property type="molecule type" value="Genomic_DNA"/>
</dbReference>
<dbReference type="Proteomes" id="UP001302745">
    <property type="component" value="Unassembled WGS sequence"/>
</dbReference>
<organism evidence="2 3">
    <name type="scientific">Chaetomidium leptoderma</name>
    <dbReference type="NCBI Taxonomy" id="669021"/>
    <lineage>
        <taxon>Eukaryota</taxon>
        <taxon>Fungi</taxon>
        <taxon>Dikarya</taxon>
        <taxon>Ascomycota</taxon>
        <taxon>Pezizomycotina</taxon>
        <taxon>Sordariomycetes</taxon>
        <taxon>Sordariomycetidae</taxon>
        <taxon>Sordariales</taxon>
        <taxon>Chaetomiaceae</taxon>
        <taxon>Chaetomidium</taxon>
    </lineage>
</organism>
<feature type="non-terminal residue" evidence="2">
    <location>
        <position position="1"/>
    </location>
</feature>
<reference evidence="2" key="2">
    <citation type="submission" date="2023-05" db="EMBL/GenBank/DDBJ databases">
        <authorList>
            <consortium name="Lawrence Berkeley National Laboratory"/>
            <person name="Steindorff A."/>
            <person name="Hensen N."/>
            <person name="Bonometti L."/>
            <person name="Westerberg I."/>
            <person name="Brannstrom I.O."/>
            <person name="Guillou S."/>
            <person name="Cros-Aarteil S."/>
            <person name="Calhoun S."/>
            <person name="Haridas S."/>
            <person name="Kuo A."/>
            <person name="Mondo S."/>
            <person name="Pangilinan J."/>
            <person name="Riley R."/>
            <person name="Labutti K."/>
            <person name="Andreopoulos B."/>
            <person name="Lipzen A."/>
            <person name="Chen C."/>
            <person name="Yanf M."/>
            <person name="Daum C."/>
            <person name="Ng V."/>
            <person name="Clum A."/>
            <person name="Ohm R."/>
            <person name="Martin F."/>
            <person name="Silar P."/>
            <person name="Natvig D."/>
            <person name="Lalanne C."/>
            <person name="Gautier V."/>
            <person name="Ament-Velasquez S.L."/>
            <person name="Kruys A."/>
            <person name="Hutchinson M.I."/>
            <person name="Powell A.J."/>
            <person name="Barry K."/>
            <person name="Miller A.N."/>
            <person name="Grigoriev I.V."/>
            <person name="Debuchy R."/>
            <person name="Gladieux P."/>
            <person name="Thoren M.H."/>
            <person name="Johannesson H."/>
        </authorList>
    </citation>
    <scope>NUCLEOTIDE SEQUENCE</scope>
    <source>
        <strain evidence="2">CBS 538.74</strain>
    </source>
</reference>
<dbReference type="AlphaFoldDB" id="A0AAN6VBK9"/>
<sequence>GNRNYWSWKQELDELFVKAKKTPEQKVDFLRTRVNSNIKDMFATLSEPPADGDYEAWSKKADRFARNLDHRNHLAKLERNAPHSRSNLTPSPRTDLPPAPADTGDPMDLSAAQYGSSRLPQETLDYRRAADLCLACGEPGHIKSAHRYDPQTNPHPLPMPLRTAQSRGFRSNNRGRGNFTPSFRGRGGFGSSNSLFRGRSGYAAQPRPQVYRPQTDQVAPEHQDQYQLRAADYEAGQVIGEVWSDYTPTESDGASQTGHNLSRVPTPVRMQSKDQPSR</sequence>
<evidence type="ECO:0000313" key="2">
    <source>
        <dbReference type="EMBL" id="KAK4148347.1"/>
    </source>
</evidence>
<gene>
    <name evidence="2" type="ORF">C8A00DRAFT_39129</name>
</gene>